<evidence type="ECO:0000313" key="1">
    <source>
        <dbReference type="EMBL" id="QBK91880.1"/>
    </source>
</evidence>
<sequence length="204" mass="23239">MYVEIGQYGVFNGETLPTKDLGGNDHYRVVSTAAKVWNKHTVIMVDLDAPYPEKAYKAPYLHLLTINGYDGAKETVVRYIPPSPPVDSKPHRYKIYLFQQTHDIPSPTIDTREQFDVHDFMQYEARQGRSLILEDTRTFYGDARLGDLSASPTTKNVFSEYYESDKLSEEDLQVLADIYGIPDAFTLSSPEIKAKINKILSHKN</sequence>
<accession>A0A481Z9P4</accession>
<reference evidence="1" key="1">
    <citation type="journal article" date="2019" name="MBio">
        <title>Virus Genomes from Deep Sea Sediments Expand the Ocean Megavirome and Support Independent Origins of Viral Gigantism.</title>
        <authorList>
            <person name="Backstrom D."/>
            <person name="Yutin N."/>
            <person name="Jorgensen S.L."/>
            <person name="Dharamshi J."/>
            <person name="Homa F."/>
            <person name="Zaremba-Niedwiedzka K."/>
            <person name="Spang A."/>
            <person name="Wolf Y.I."/>
            <person name="Koonin E.V."/>
            <person name="Ettema T.J."/>
        </authorList>
    </citation>
    <scope>NUCLEOTIDE SEQUENCE</scope>
</reference>
<gene>
    <name evidence="1" type="ORF">LCPAC304_02210</name>
</gene>
<dbReference type="InterPro" id="IPR008914">
    <property type="entry name" value="PEBP"/>
</dbReference>
<organism evidence="1">
    <name type="scientific">Pithovirus LCPAC304</name>
    <dbReference type="NCBI Taxonomy" id="2506594"/>
    <lineage>
        <taxon>Viruses</taxon>
        <taxon>Pithoviruses</taxon>
    </lineage>
</organism>
<name>A0A481Z9P4_9VIRU</name>
<dbReference type="EMBL" id="MK500566">
    <property type="protein sequence ID" value="QBK91880.1"/>
    <property type="molecule type" value="Genomic_DNA"/>
</dbReference>
<dbReference type="InterPro" id="IPR036610">
    <property type="entry name" value="PEBP-like_sf"/>
</dbReference>
<dbReference type="SUPFAM" id="SSF49777">
    <property type="entry name" value="PEBP-like"/>
    <property type="match status" value="1"/>
</dbReference>
<protein>
    <submittedName>
        <fullName evidence="1">Phosphatidylethanolamine-binding protein</fullName>
    </submittedName>
</protein>
<proteinExistence type="predicted"/>
<dbReference type="PANTHER" id="PTHR11362">
    <property type="entry name" value="PHOSPHATIDYLETHANOLAMINE-BINDING PROTEIN"/>
    <property type="match status" value="1"/>
</dbReference>
<dbReference type="PANTHER" id="PTHR11362:SF82">
    <property type="entry name" value="PHOSPHATIDYLETHANOLAMINE-BINDING PROTEIN 4"/>
    <property type="match status" value="1"/>
</dbReference>
<dbReference type="InterPro" id="IPR035810">
    <property type="entry name" value="PEBP_euk"/>
</dbReference>
<dbReference type="Gene3D" id="3.90.280.10">
    <property type="entry name" value="PEBP-like"/>
    <property type="match status" value="1"/>
</dbReference>
<dbReference type="Pfam" id="PF01161">
    <property type="entry name" value="PBP"/>
    <property type="match status" value="1"/>
</dbReference>